<dbReference type="PROSITE" id="PS50928">
    <property type="entry name" value="ABC_TM1"/>
    <property type="match status" value="1"/>
</dbReference>
<dbReference type="AlphaFoldDB" id="E4TG68"/>
<dbReference type="eggNOG" id="COG0765">
    <property type="taxonomic scope" value="Bacteria"/>
</dbReference>
<dbReference type="InterPro" id="IPR035906">
    <property type="entry name" value="MetI-like_sf"/>
</dbReference>
<evidence type="ECO:0000256" key="1">
    <source>
        <dbReference type="ARBA" id="ARBA00003159"/>
    </source>
</evidence>
<evidence type="ECO:0000256" key="2">
    <source>
        <dbReference type="ARBA" id="ARBA00004651"/>
    </source>
</evidence>
<dbReference type="EMBL" id="CP002347">
    <property type="protein sequence ID" value="ADR19655.1"/>
    <property type="molecule type" value="Genomic_DNA"/>
</dbReference>
<feature type="transmembrane region" description="Helical" evidence="8">
    <location>
        <begin position="12"/>
        <end position="32"/>
    </location>
</feature>
<evidence type="ECO:0000259" key="9">
    <source>
        <dbReference type="PROSITE" id="PS50928"/>
    </source>
</evidence>
<dbReference type="Proteomes" id="UP000007039">
    <property type="component" value="Chromosome"/>
</dbReference>
<dbReference type="CDD" id="cd06261">
    <property type="entry name" value="TM_PBP2"/>
    <property type="match status" value="1"/>
</dbReference>
<gene>
    <name evidence="10" type="ordered locus">Calni_1749</name>
</gene>
<comment type="similarity">
    <text evidence="3">Belongs to the binding-protein-dependent transport system permease family. HisMQ subfamily.</text>
</comment>
<feature type="transmembrane region" description="Helical" evidence="8">
    <location>
        <begin position="143"/>
        <end position="169"/>
    </location>
</feature>
<dbReference type="InterPro" id="IPR043429">
    <property type="entry name" value="ArtM/GltK/GlnP/TcyL/YhdX-like"/>
</dbReference>
<dbReference type="GO" id="GO:0006865">
    <property type="term" value="P:amino acid transport"/>
    <property type="evidence" value="ECO:0007669"/>
    <property type="project" value="UniProtKB-KW"/>
</dbReference>
<evidence type="ECO:0000256" key="5">
    <source>
        <dbReference type="ARBA" id="ARBA00022970"/>
    </source>
</evidence>
<dbReference type="HOGENOM" id="CLU_019602_1_2_0"/>
<keyword evidence="8" id="KW-0813">Transport</keyword>
<dbReference type="GO" id="GO:0005886">
    <property type="term" value="C:plasma membrane"/>
    <property type="evidence" value="ECO:0007669"/>
    <property type="project" value="UniProtKB-SubCell"/>
</dbReference>
<reference evidence="10 11" key="2">
    <citation type="journal article" date="2011" name="Stand. Genomic Sci.">
        <title>Complete genome sequence of Calditerrivibrio nitroreducens type strain (Yu37-1).</title>
        <authorList>
            <person name="Pitluck S."/>
            <person name="Sikorski J."/>
            <person name="Zeytun A."/>
            <person name="Lapidus A."/>
            <person name="Nolan M."/>
            <person name="Lucas S."/>
            <person name="Hammon N."/>
            <person name="Deshpande S."/>
            <person name="Cheng J.F."/>
            <person name="Tapia R."/>
            <person name="Han C."/>
            <person name="Goodwin L."/>
            <person name="Liolios K."/>
            <person name="Pagani I."/>
            <person name="Ivanova N."/>
            <person name="Mavromatis K."/>
            <person name="Pati A."/>
            <person name="Chen A."/>
            <person name="Palaniappan K."/>
            <person name="Hauser L."/>
            <person name="Chang Y.J."/>
            <person name="Jeffries C.D."/>
            <person name="Detter J.C."/>
            <person name="Brambilla E."/>
            <person name="Djao O.D."/>
            <person name="Rohde M."/>
            <person name="Spring S."/>
            <person name="Goker M."/>
            <person name="Woyke T."/>
            <person name="Bristow J."/>
            <person name="Eisen J.A."/>
            <person name="Markowitz V."/>
            <person name="Hugenholtz P."/>
            <person name="Kyrpides N.C."/>
            <person name="Klenk H.P."/>
            <person name="Land M."/>
        </authorList>
    </citation>
    <scope>NUCLEOTIDE SEQUENCE [LARGE SCALE GENOMIC DNA]</scope>
    <source>
        <strain evidence="11">DSM 19672 / NBRC 101217 / Yu37-1</strain>
    </source>
</reference>
<dbReference type="PANTHER" id="PTHR30614">
    <property type="entry name" value="MEMBRANE COMPONENT OF AMINO ACID ABC TRANSPORTER"/>
    <property type="match status" value="1"/>
</dbReference>
<evidence type="ECO:0000256" key="6">
    <source>
        <dbReference type="ARBA" id="ARBA00022989"/>
    </source>
</evidence>
<accession>E4TG68</accession>
<evidence type="ECO:0000256" key="4">
    <source>
        <dbReference type="ARBA" id="ARBA00022692"/>
    </source>
</evidence>
<dbReference type="GO" id="GO:0055085">
    <property type="term" value="P:transmembrane transport"/>
    <property type="evidence" value="ECO:0007669"/>
    <property type="project" value="InterPro"/>
</dbReference>
<dbReference type="Pfam" id="PF00528">
    <property type="entry name" value="BPD_transp_1"/>
    <property type="match status" value="1"/>
</dbReference>
<keyword evidence="11" id="KW-1185">Reference proteome</keyword>
<evidence type="ECO:0000256" key="3">
    <source>
        <dbReference type="ARBA" id="ARBA00010072"/>
    </source>
</evidence>
<protein>
    <submittedName>
        <fullName evidence="10">Polar amino acid ABC transporter, inner membrane subunit</fullName>
    </submittedName>
</protein>
<keyword evidence="7 8" id="KW-0472">Membrane</keyword>
<evidence type="ECO:0000256" key="7">
    <source>
        <dbReference type="ARBA" id="ARBA00023136"/>
    </source>
</evidence>
<dbReference type="PANTHER" id="PTHR30614:SF20">
    <property type="entry name" value="GLUTAMINE TRANSPORT SYSTEM PERMEASE PROTEIN GLNP"/>
    <property type="match status" value="1"/>
</dbReference>
<dbReference type="RefSeq" id="WP_013451866.1">
    <property type="nucleotide sequence ID" value="NC_014758.1"/>
</dbReference>
<name>E4TG68_CALNY</name>
<dbReference type="STRING" id="768670.Calni_1749"/>
<organism evidence="10 11">
    <name type="scientific">Calditerrivibrio nitroreducens (strain DSM 19672 / NBRC 101217 / Yu37-1)</name>
    <dbReference type="NCBI Taxonomy" id="768670"/>
    <lineage>
        <taxon>Bacteria</taxon>
        <taxon>Pseudomonadati</taxon>
        <taxon>Deferribacterota</taxon>
        <taxon>Deferribacteres</taxon>
        <taxon>Deferribacterales</taxon>
        <taxon>Calditerrivibrionaceae</taxon>
    </lineage>
</organism>
<keyword evidence="4 8" id="KW-0812">Transmembrane</keyword>
<feature type="transmembrane region" description="Helical" evidence="8">
    <location>
        <begin position="102"/>
        <end position="123"/>
    </location>
</feature>
<evidence type="ECO:0000313" key="11">
    <source>
        <dbReference type="Proteomes" id="UP000007039"/>
    </source>
</evidence>
<keyword evidence="6 8" id="KW-1133">Transmembrane helix</keyword>
<comment type="function">
    <text evidence="1">Part of the binding-protein-dependent transport system for glutamine; probably responsible for the translocation of the substrate across the membrane.</text>
</comment>
<comment type="subcellular location">
    <subcellularLocation>
        <location evidence="2 8">Cell membrane</location>
        <topology evidence="2 8">Multi-pass membrane protein</topology>
    </subcellularLocation>
</comment>
<feature type="transmembrane region" description="Helical" evidence="8">
    <location>
        <begin position="64"/>
        <end position="90"/>
    </location>
</feature>
<dbReference type="Gene3D" id="1.10.3720.10">
    <property type="entry name" value="MetI-like"/>
    <property type="match status" value="1"/>
</dbReference>
<evidence type="ECO:0000313" key="10">
    <source>
        <dbReference type="EMBL" id="ADR19655.1"/>
    </source>
</evidence>
<feature type="transmembrane region" description="Helical" evidence="8">
    <location>
        <begin position="220"/>
        <end position="239"/>
    </location>
</feature>
<feature type="domain" description="ABC transmembrane type-1" evidence="9">
    <location>
        <begin position="64"/>
        <end position="278"/>
    </location>
</feature>
<dbReference type="SUPFAM" id="SSF161098">
    <property type="entry name" value="MetI-like"/>
    <property type="match status" value="1"/>
</dbReference>
<sequence length="290" mass="33003">MVKVIKNRYLPIDIFISILVATFFTFLIKKILLEIDYQFNWNDLLKFFFYYDDRLKVGLITKGVIYTVKISIFVLILSFITGLITGFIISSTKGVIKELFEVYVVVLRNIPPLIVMFIFYFFIGSSFTDVLNLETIFSNRLFASIITAIFTPEQIFIPFISAAIGLAFYESAYIAEIIRGGINGVEKGQIDAGIALGLNRVQVYLYIVIPQAIEKTLPSLIGQFVSIIKNTAIASIVAIPELTFQAMEILASSRLILEIWITIFLIYMVMNLFVSSVASRAELRIRRKYK</sequence>
<keyword evidence="5" id="KW-0029">Amino-acid transport</keyword>
<reference key="1">
    <citation type="submission" date="2010-11" db="EMBL/GenBank/DDBJ databases">
        <title>The complete genome of chromosome of Calditerrivibrio nitroreducens DSM 19672.</title>
        <authorList>
            <consortium name="US DOE Joint Genome Institute (JGI-PGF)"/>
            <person name="Lucas S."/>
            <person name="Copeland A."/>
            <person name="Lapidus A."/>
            <person name="Bruce D."/>
            <person name="Goodwin L."/>
            <person name="Pitluck S."/>
            <person name="Kyrpides N."/>
            <person name="Mavromatis K."/>
            <person name="Ivanova N."/>
            <person name="Mikhailova N."/>
            <person name="Zeytun A."/>
            <person name="Brettin T."/>
            <person name="Detter J.C."/>
            <person name="Tapia R."/>
            <person name="Han C."/>
            <person name="Land M."/>
            <person name="Hauser L."/>
            <person name="Markowitz V."/>
            <person name="Cheng J.-F."/>
            <person name="Hugenholtz P."/>
            <person name="Woyke T."/>
            <person name="Wu D."/>
            <person name="Spring S."/>
            <person name="Schroeder M."/>
            <person name="Brambilla E."/>
            <person name="Klenk H.-P."/>
            <person name="Eisen J.A."/>
        </authorList>
    </citation>
    <scope>NUCLEOTIDE SEQUENCE [LARGE SCALE GENOMIC DNA]</scope>
    <source>
        <strain>DSM 19672</strain>
    </source>
</reference>
<evidence type="ECO:0000256" key="8">
    <source>
        <dbReference type="RuleBase" id="RU363032"/>
    </source>
</evidence>
<dbReference type="InterPro" id="IPR000515">
    <property type="entry name" value="MetI-like"/>
</dbReference>
<dbReference type="KEGG" id="cni:Calni_1749"/>
<feature type="transmembrane region" description="Helical" evidence="8">
    <location>
        <begin position="259"/>
        <end position="278"/>
    </location>
</feature>
<proteinExistence type="inferred from homology"/>